<keyword evidence="1" id="KW-0812">Transmembrane</keyword>
<feature type="transmembrane region" description="Helical" evidence="1">
    <location>
        <begin position="60"/>
        <end position="78"/>
    </location>
</feature>
<organism evidence="2 3">
    <name type="scientific">Maribacter arenosus</name>
    <dbReference type="NCBI Taxonomy" id="1854708"/>
    <lineage>
        <taxon>Bacteria</taxon>
        <taxon>Pseudomonadati</taxon>
        <taxon>Bacteroidota</taxon>
        <taxon>Flavobacteriia</taxon>
        <taxon>Flavobacteriales</taxon>
        <taxon>Flavobacteriaceae</taxon>
        <taxon>Maribacter</taxon>
    </lineage>
</organism>
<keyword evidence="3" id="KW-1185">Reference proteome</keyword>
<dbReference type="RefSeq" id="WP_188315252.1">
    <property type="nucleotide sequence ID" value="NZ_JABTCG010000005.1"/>
</dbReference>
<keyword evidence="1" id="KW-1133">Transmembrane helix</keyword>
<evidence type="ECO:0000313" key="3">
    <source>
        <dbReference type="Proteomes" id="UP000598350"/>
    </source>
</evidence>
<feature type="transmembrane region" description="Helical" evidence="1">
    <location>
        <begin position="112"/>
        <end position="131"/>
    </location>
</feature>
<dbReference type="Proteomes" id="UP000598350">
    <property type="component" value="Unassembled WGS sequence"/>
</dbReference>
<accession>A0ABR7VGT3</accession>
<proteinExistence type="predicted"/>
<sequence>MQRIDKDDTDKFDMVIRKRIKEEGLEQPSLNFTNAIISKIEAEKRPRQVLGYKPLINKKIWWGIIAIVLGGFAFLLYGDAVAKNDWWPEKILLEFGKIDVLDQMPEFSVSDIYVYAFIGLAFFVGLQIVLLKNHFDKRYFFK</sequence>
<keyword evidence="1" id="KW-0472">Membrane</keyword>
<reference evidence="2 3" key="1">
    <citation type="submission" date="2020-05" db="EMBL/GenBank/DDBJ databases">
        <title>The draft genome sequence of Maribacter arenosus CAU 1321.</title>
        <authorList>
            <person name="Mu L."/>
        </authorList>
    </citation>
    <scope>NUCLEOTIDE SEQUENCE [LARGE SCALE GENOMIC DNA]</scope>
    <source>
        <strain evidence="2 3">CAU 1321</strain>
    </source>
</reference>
<gene>
    <name evidence="2" type="ORF">HPE63_15825</name>
</gene>
<evidence type="ECO:0000313" key="2">
    <source>
        <dbReference type="EMBL" id="MBD0852151.1"/>
    </source>
</evidence>
<name>A0ABR7VGT3_9FLAO</name>
<dbReference type="EMBL" id="JABTCG010000005">
    <property type="protein sequence ID" value="MBD0852151.1"/>
    <property type="molecule type" value="Genomic_DNA"/>
</dbReference>
<evidence type="ECO:0000256" key="1">
    <source>
        <dbReference type="SAM" id="Phobius"/>
    </source>
</evidence>
<protein>
    <submittedName>
        <fullName evidence="2">Uncharacterized protein</fullName>
    </submittedName>
</protein>
<comment type="caution">
    <text evidence="2">The sequence shown here is derived from an EMBL/GenBank/DDBJ whole genome shotgun (WGS) entry which is preliminary data.</text>
</comment>